<organism evidence="2 4">
    <name type="scientific">Didymodactylos carnosus</name>
    <dbReference type="NCBI Taxonomy" id="1234261"/>
    <lineage>
        <taxon>Eukaryota</taxon>
        <taxon>Metazoa</taxon>
        <taxon>Spiralia</taxon>
        <taxon>Gnathifera</taxon>
        <taxon>Rotifera</taxon>
        <taxon>Eurotatoria</taxon>
        <taxon>Bdelloidea</taxon>
        <taxon>Philodinida</taxon>
        <taxon>Philodinidae</taxon>
        <taxon>Didymodactylos</taxon>
    </lineage>
</organism>
<feature type="region of interest" description="Disordered" evidence="1">
    <location>
        <begin position="1"/>
        <end position="26"/>
    </location>
</feature>
<feature type="non-terminal residue" evidence="2">
    <location>
        <position position="26"/>
    </location>
</feature>
<reference evidence="2" key="1">
    <citation type="submission" date="2021-02" db="EMBL/GenBank/DDBJ databases">
        <authorList>
            <person name="Nowell W R."/>
        </authorList>
    </citation>
    <scope>NUCLEOTIDE SEQUENCE</scope>
</reference>
<sequence>MGGTIPVPGPKRFLAGIGPSPDRLAP</sequence>
<dbReference type="AlphaFoldDB" id="A0A815ZMH3"/>
<protein>
    <submittedName>
        <fullName evidence="2">Uncharacterized protein</fullName>
    </submittedName>
</protein>
<keyword evidence="4" id="KW-1185">Reference proteome</keyword>
<comment type="caution">
    <text evidence="2">The sequence shown here is derived from an EMBL/GenBank/DDBJ whole genome shotgun (WGS) entry which is preliminary data.</text>
</comment>
<name>A0A815ZMH3_9BILA</name>
<evidence type="ECO:0000313" key="4">
    <source>
        <dbReference type="Proteomes" id="UP000663829"/>
    </source>
</evidence>
<dbReference type="EMBL" id="CAJOBC010098797">
    <property type="protein sequence ID" value="CAF4456552.1"/>
    <property type="molecule type" value="Genomic_DNA"/>
</dbReference>
<evidence type="ECO:0000313" key="3">
    <source>
        <dbReference type="EMBL" id="CAF4456552.1"/>
    </source>
</evidence>
<evidence type="ECO:0000256" key="1">
    <source>
        <dbReference type="SAM" id="MobiDB-lite"/>
    </source>
</evidence>
<accession>A0A815ZMH3</accession>
<dbReference type="EMBL" id="CAJNOQ010032736">
    <property type="protein sequence ID" value="CAF1586658.1"/>
    <property type="molecule type" value="Genomic_DNA"/>
</dbReference>
<proteinExistence type="predicted"/>
<dbReference type="Proteomes" id="UP000681722">
    <property type="component" value="Unassembled WGS sequence"/>
</dbReference>
<evidence type="ECO:0000313" key="2">
    <source>
        <dbReference type="EMBL" id="CAF1586658.1"/>
    </source>
</evidence>
<dbReference type="Proteomes" id="UP000663829">
    <property type="component" value="Unassembled WGS sequence"/>
</dbReference>
<gene>
    <name evidence="2" type="ORF">GPM918_LOCUS41461</name>
    <name evidence="3" type="ORF">SRO942_LOCUS42514</name>
</gene>